<geneLocation type="plasmid" evidence="10">
    <name>puw386</name>
</geneLocation>
<name>A0AA92EGT7_RALSL</name>
<feature type="domain" description="Orn/DAP/Arg decarboxylase 2 N-terminal" evidence="8">
    <location>
        <begin position="81"/>
        <end position="328"/>
    </location>
</feature>
<protein>
    <submittedName>
        <fullName evidence="9">Diaminopimelate decarboxylase</fullName>
    </submittedName>
</protein>
<dbReference type="SUPFAM" id="SSF50621">
    <property type="entry name" value="Alanine racemase C-terminal domain-like"/>
    <property type="match status" value="1"/>
</dbReference>
<evidence type="ECO:0000256" key="5">
    <source>
        <dbReference type="PIRSR" id="PIRSR600183-50"/>
    </source>
</evidence>
<evidence type="ECO:0000313" key="9">
    <source>
        <dbReference type="EMBL" id="QCX50976.1"/>
    </source>
</evidence>
<feature type="modified residue" description="N6-(pyridoxal phosphate)lysine" evidence="5">
    <location>
        <position position="103"/>
    </location>
</feature>
<dbReference type="InterPro" id="IPR002986">
    <property type="entry name" value="DAP_deCOOHase_LysA"/>
</dbReference>
<dbReference type="PANTHER" id="PTHR43727">
    <property type="entry name" value="DIAMINOPIMELATE DECARBOXYLASE"/>
    <property type="match status" value="1"/>
</dbReference>
<dbReference type="Pfam" id="PF02784">
    <property type="entry name" value="Orn_Arg_deC_N"/>
    <property type="match status" value="1"/>
</dbReference>
<evidence type="ECO:0000256" key="2">
    <source>
        <dbReference type="ARBA" id="ARBA00022793"/>
    </source>
</evidence>
<dbReference type="EMBL" id="CP039340">
    <property type="protein sequence ID" value="QCX50976.1"/>
    <property type="molecule type" value="Genomic_DNA"/>
</dbReference>
<dbReference type="InterPro" id="IPR022643">
    <property type="entry name" value="De-COase2_C"/>
</dbReference>
<gene>
    <name evidence="9" type="ORF">E7Z57_17755</name>
</gene>
<accession>A0AA92EGT7</accession>
<keyword evidence="4" id="KW-0456">Lyase</keyword>
<dbReference type="Gene3D" id="3.20.20.10">
    <property type="entry name" value="Alanine racemase"/>
    <property type="match status" value="1"/>
</dbReference>
<keyword evidence="3 5" id="KW-0663">Pyridoxal phosphate</keyword>
<evidence type="ECO:0000256" key="4">
    <source>
        <dbReference type="ARBA" id="ARBA00023239"/>
    </source>
</evidence>
<dbReference type="PRINTS" id="PR01179">
    <property type="entry name" value="ODADCRBXLASE"/>
</dbReference>
<dbReference type="PRINTS" id="PR01181">
    <property type="entry name" value="DAPDCRBXLASE"/>
</dbReference>
<sequence>MASERSNPAGNSYQSNKPWKPLARLAKFFVFNRVDLQGKLCSCGVIDMEHPDFIEIDRDTQELKIASTFGTPVFVYDAALIEENFRNLSALCCNQAEIFFSLKANPNVSVAAQLRLLGAGAEVSSLTELCTALAAGYAPMNIIFVGPLKTDAELRAAIDAKIAAIVVDSFEELSRISRLSRELDYHIPVLLRINPNFKMDEAPIKMSGVATQFGFSEDAIFERGAALRLPGIKILGIHVYNGSRVLSATALASNIERIIALAERISDELDIDLQIVDVGGGWGVPYFASELPLDKASLTGLLKPIFESFRQRHPQCRLITESGRFLVATSGTLLTRVHAIKDSHGERFAVIDAGYNCFMAAAGMGSVIQRNFPVRRIDTGTASPPPEVDASSVHLAGPLCTPGDIVARRLRLDALHEGGLIAIGCAGAYGPSASPVGFIGHGHPAEVLIIRQRAYLVRQRDTSADLTRLQRNVFAHGIPSDGQFQRAACN</sequence>
<dbReference type="InterPro" id="IPR009006">
    <property type="entry name" value="Ala_racemase/Decarboxylase_C"/>
</dbReference>
<dbReference type="GO" id="GO:0009089">
    <property type="term" value="P:lysine biosynthetic process via diaminopimelate"/>
    <property type="evidence" value="ECO:0007669"/>
    <property type="project" value="InterPro"/>
</dbReference>
<proteinExistence type="inferred from homology"/>
<dbReference type="Pfam" id="PF00278">
    <property type="entry name" value="Orn_DAP_Arg_deC"/>
    <property type="match status" value="1"/>
</dbReference>
<evidence type="ECO:0000256" key="6">
    <source>
        <dbReference type="RuleBase" id="RU003737"/>
    </source>
</evidence>
<evidence type="ECO:0000256" key="1">
    <source>
        <dbReference type="ARBA" id="ARBA00001933"/>
    </source>
</evidence>
<dbReference type="Gene3D" id="2.40.37.10">
    <property type="entry name" value="Lyase, Ornithine Decarboxylase, Chain A, domain 1"/>
    <property type="match status" value="1"/>
</dbReference>
<dbReference type="SUPFAM" id="SSF51419">
    <property type="entry name" value="PLP-binding barrel"/>
    <property type="match status" value="1"/>
</dbReference>
<dbReference type="InterPro" id="IPR022644">
    <property type="entry name" value="De-COase2_N"/>
</dbReference>
<feature type="active site" description="Proton donor" evidence="5">
    <location>
        <position position="400"/>
    </location>
</feature>
<dbReference type="GO" id="GO:0008836">
    <property type="term" value="F:diaminopimelate decarboxylase activity"/>
    <property type="evidence" value="ECO:0007669"/>
    <property type="project" value="InterPro"/>
</dbReference>
<evidence type="ECO:0000259" key="7">
    <source>
        <dbReference type="Pfam" id="PF00278"/>
    </source>
</evidence>
<reference evidence="9 10" key="1">
    <citation type="submission" date="2019-04" db="EMBL/GenBank/DDBJ databases">
        <title>Complete Genome of UW386 and Higher Quality Genome of UW700.</title>
        <authorList>
            <person name="Jacobs J."/>
            <person name="Perez A."/>
            <person name="Steidl O."/>
            <person name="Allen C."/>
        </authorList>
    </citation>
    <scope>NUCLEOTIDE SEQUENCE [LARGE SCALE GENOMIC DNA]</scope>
    <source>
        <strain evidence="9 10">UW386</strain>
        <plasmid evidence="10">puw386</plasmid>
    </source>
</reference>
<comment type="similarity">
    <text evidence="6">Belongs to the Orn/Lys/Arg decarboxylase class-II family.</text>
</comment>
<dbReference type="InterPro" id="IPR029066">
    <property type="entry name" value="PLP-binding_barrel"/>
</dbReference>
<dbReference type="InterPro" id="IPR000183">
    <property type="entry name" value="Orn/DAP/Arg_de-COase"/>
</dbReference>
<organism evidence="9 10">
    <name type="scientific">Ralstonia solanacearum</name>
    <name type="common">Pseudomonas solanacearum</name>
    <dbReference type="NCBI Taxonomy" id="305"/>
    <lineage>
        <taxon>Bacteria</taxon>
        <taxon>Pseudomonadati</taxon>
        <taxon>Pseudomonadota</taxon>
        <taxon>Betaproteobacteria</taxon>
        <taxon>Burkholderiales</taxon>
        <taxon>Burkholderiaceae</taxon>
        <taxon>Ralstonia</taxon>
        <taxon>Ralstonia solanacearum species complex</taxon>
    </lineage>
</organism>
<keyword evidence="9" id="KW-0614">Plasmid</keyword>
<evidence type="ECO:0000313" key="10">
    <source>
        <dbReference type="Proteomes" id="UP000310553"/>
    </source>
</evidence>
<dbReference type="PANTHER" id="PTHR43727:SF2">
    <property type="entry name" value="GROUP IV DECARBOXYLASE"/>
    <property type="match status" value="1"/>
</dbReference>
<evidence type="ECO:0000259" key="8">
    <source>
        <dbReference type="Pfam" id="PF02784"/>
    </source>
</evidence>
<evidence type="ECO:0000256" key="3">
    <source>
        <dbReference type="ARBA" id="ARBA00022898"/>
    </source>
</evidence>
<feature type="domain" description="Orn/DAP/Arg decarboxylase 2 C-terminal" evidence="7">
    <location>
        <begin position="75"/>
        <end position="427"/>
    </location>
</feature>
<dbReference type="Proteomes" id="UP000310553">
    <property type="component" value="Plasmid pUW386"/>
</dbReference>
<comment type="cofactor">
    <cofactor evidence="1 5">
        <name>pyridoxal 5'-phosphate</name>
        <dbReference type="ChEBI" id="CHEBI:597326"/>
    </cofactor>
</comment>
<dbReference type="AlphaFoldDB" id="A0AA92EGT7"/>
<keyword evidence="2" id="KW-0210">Decarboxylase</keyword>